<feature type="transmembrane region" description="Helical" evidence="1">
    <location>
        <begin position="6"/>
        <end position="27"/>
    </location>
</feature>
<dbReference type="EMBL" id="JXRP01000018">
    <property type="protein sequence ID" value="KIL45369.1"/>
    <property type="molecule type" value="Genomic_DNA"/>
</dbReference>
<dbReference type="STRING" id="889306.KP78_29130"/>
<evidence type="ECO:0000256" key="1">
    <source>
        <dbReference type="SAM" id="Phobius"/>
    </source>
</evidence>
<keyword evidence="3" id="KW-1185">Reference proteome</keyword>
<protein>
    <submittedName>
        <fullName evidence="2">Uncharacterized protein</fullName>
    </submittedName>
</protein>
<evidence type="ECO:0000313" key="3">
    <source>
        <dbReference type="Proteomes" id="UP000031938"/>
    </source>
</evidence>
<gene>
    <name evidence="2" type="ORF">KP78_29130</name>
</gene>
<reference evidence="2 3" key="1">
    <citation type="submission" date="2015-01" db="EMBL/GenBank/DDBJ databases">
        <title>Genome sequencing of Jeotgalibacillus soli.</title>
        <authorList>
            <person name="Goh K.M."/>
            <person name="Chan K.-G."/>
            <person name="Yaakop A.S."/>
            <person name="Ee R."/>
            <person name="Gan H.M."/>
            <person name="Chan C.S."/>
        </authorList>
    </citation>
    <scope>NUCLEOTIDE SEQUENCE [LARGE SCALE GENOMIC DNA]</scope>
    <source>
        <strain evidence="2 3">P9</strain>
    </source>
</reference>
<keyword evidence="1" id="KW-0472">Membrane</keyword>
<dbReference type="Proteomes" id="UP000031938">
    <property type="component" value="Unassembled WGS sequence"/>
</dbReference>
<dbReference type="InterPro" id="IPR046208">
    <property type="entry name" value="DUF6241"/>
</dbReference>
<keyword evidence="1" id="KW-0812">Transmembrane</keyword>
<dbReference type="RefSeq" id="WP_052474822.1">
    <property type="nucleotide sequence ID" value="NZ_JXRP01000018.1"/>
</dbReference>
<accession>A0A0C2RUE9</accession>
<organism evidence="2 3">
    <name type="scientific">Jeotgalibacillus soli</name>
    <dbReference type="NCBI Taxonomy" id="889306"/>
    <lineage>
        <taxon>Bacteria</taxon>
        <taxon>Bacillati</taxon>
        <taxon>Bacillota</taxon>
        <taxon>Bacilli</taxon>
        <taxon>Bacillales</taxon>
        <taxon>Caryophanaceae</taxon>
        <taxon>Jeotgalibacillus</taxon>
    </lineage>
</organism>
<dbReference type="OrthoDB" id="1932566at2"/>
<proteinExistence type="predicted"/>
<comment type="caution">
    <text evidence="2">The sequence shown here is derived from an EMBL/GenBank/DDBJ whole genome shotgun (WGS) entry which is preliminary data.</text>
</comment>
<name>A0A0C2RUE9_9BACL</name>
<sequence>MSRISLFIIIGGLILAIGLSLGVYEWLERKPTLTDDRNDSNIEEKEQLMKESRALSAGNITDEQLAQYEKDGLNPFGHDVNMNKLADYHYQEYIHGMSHQKVAADKKWGFYEIHTVRIQWLLDGLEVENQVQIVNKNQYRNILNRWIAGDFSKVDQDHNTIWEMQDGTVGEATGILSAKEEKEYIESVVD</sequence>
<keyword evidence="1" id="KW-1133">Transmembrane helix</keyword>
<dbReference type="Pfam" id="PF19754">
    <property type="entry name" value="DUF6241"/>
    <property type="match status" value="1"/>
</dbReference>
<dbReference type="PATRIC" id="fig|889306.3.peg.2926"/>
<evidence type="ECO:0000313" key="2">
    <source>
        <dbReference type="EMBL" id="KIL45369.1"/>
    </source>
</evidence>
<dbReference type="AlphaFoldDB" id="A0A0C2RUE9"/>